<comment type="caution">
    <text evidence="4">The sequence shown here is derived from an EMBL/GenBank/DDBJ whole genome shotgun (WGS) entry which is preliminary data.</text>
</comment>
<dbReference type="Gene3D" id="2.60.200.20">
    <property type="match status" value="2"/>
</dbReference>
<dbReference type="PROSITE" id="PS50105">
    <property type="entry name" value="SAM_DOMAIN"/>
    <property type="match status" value="1"/>
</dbReference>
<protein>
    <submittedName>
        <fullName evidence="4">Tir-1 protein</fullName>
    </submittedName>
</protein>
<feature type="compositionally biased region" description="Basic residues" evidence="1">
    <location>
        <begin position="233"/>
        <end position="242"/>
    </location>
</feature>
<dbReference type="Pfam" id="PF00498">
    <property type="entry name" value="FHA"/>
    <property type="match status" value="2"/>
</dbReference>
<evidence type="ECO:0000256" key="1">
    <source>
        <dbReference type="SAM" id="MobiDB-lite"/>
    </source>
</evidence>
<feature type="region of interest" description="Disordered" evidence="1">
    <location>
        <begin position="328"/>
        <end position="347"/>
    </location>
</feature>
<dbReference type="SUPFAM" id="SSF49879">
    <property type="entry name" value="SMAD/FHA domain"/>
    <property type="match status" value="2"/>
</dbReference>
<feature type="compositionally biased region" description="Basic residues" evidence="1">
    <location>
        <begin position="15"/>
        <end position="70"/>
    </location>
</feature>
<dbReference type="InterPro" id="IPR008984">
    <property type="entry name" value="SMAD_FHA_dom_sf"/>
</dbReference>
<sequence length="973" mass="108388">ARQPLDEAPDASRSRTQRFSRSRSRSRRRRSRSLRRRERDRHREPHRGRERHRRSRSASRSRGGERRRRREKVEENPLGDKEMLLDQVVSCSPHPIDIRGCFQDGRPMQELVDKLVLAEADPLRDDFLKLRCVIHQGQIICLDARRLACLQEYARKVQREVTIRVNVNESWDKDPNVSNFLKHYTTVDGGPPKVRWRQQQNYGTNDRDGRRDDNDRERRQPIGQGRGKGGKGQGKKGKRRNRDGKSGGGWKGRKNWNWKQGDEKQSYDGGNTADDDKDSRQGVDDTNEESWNDPNFFDEEDFVSNTPAPAGSAQKPEAFRGEVVPRRTKWDNAPKANVTAFDPEAPTNQDNFTAVVGNQFAKSGHSDRLMLVDHERGTGNVPISCEALQVTILIENLTGCDLELSRASSEQSMQAVLARTDQRWPTLLGLLFPRWLSLIAFSRGTGCAMAIEFRSKGSGYADTRLSRKSFMLAVQLPRPSQGVVSWLGALSSPGGDVPKFAACLQDLAPGQTPGDVRHLLEQAPPLQSHGSAAGCEWLAVRREAEFVDVRLRLLPEDTAVPEQRSEELPPELTQKDEVGLLPKTLLVLRLASRMPPNSLSLDVPAALIKDPRSWTVEDISVWLHWLGIGEHVEAFASRNVDGRLLLQLGADSAWAELGVTDPAQQRVLDSAVEPLRCFHQGSGLESGLALHAIEGPVAGRVFLVGSGGVTGGRHCASNGIVLSENYVSRRHFLILRDRSGQYLLQDVGSTTGTFLMVREELPLDHQMIIQLGTTELTVYIEGDCCTLLATEGPDKDISALVPPQGLAIGREAGNGLCIRDPQISAFHCKVRPVPDHGFILDDEYSTNRTWLRLAADGQPSRRYVLRIGDLFKVGSTLFHVVEPPPIEDVPGEALPSALDRLDHTRFPTSPSSAEEPELSDDAEVAVPAAMPTESQLRWEPMLEGDARQSLSPEEYARRLTSSRRRVAEGGPET</sequence>
<evidence type="ECO:0000259" key="3">
    <source>
        <dbReference type="PROSITE" id="PS50105"/>
    </source>
</evidence>
<dbReference type="Gene3D" id="1.10.150.50">
    <property type="entry name" value="Transcription Factor, Ets-1"/>
    <property type="match status" value="1"/>
</dbReference>
<evidence type="ECO:0000259" key="2">
    <source>
        <dbReference type="PROSITE" id="PS50006"/>
    </source>
</evidence>
<dbReference type="Proteomes" id="UP000601435">
    <property type="component" value="Unassembled WGS sequence"/>
</dbReference>
<dbReference type="InterPro" id="IPR000253">
    <property type="entry name" value="FHA_dom"/>
</dbReference>
<feature type="compositionally biased region" description="Acidic residues" evidence="1">
    <location>
        <begin position="914"/>
        <end position="923"/>
    </location>
</feature>
<dbReference type="SUPFAM" id="SSF47769">
    <property type="entry name" value="SAM/Pointed domain"/>
    <property type="match status" value="1"/>
</dbReference>
<feature type="domain" description="SAM" evidence="3">
    <location>
        <begin position="614"/>
        <end position="678"/>
    </location>
</feature>
<keyword evidence="5" id="KW-1185">Reference proteome</keyword>
<feature type="domain" description="FHA" evidence="2">
    <location>
        <begin position="806"/>
        <end position="851"/>
    </location>
</feature>
<dbReference type="InterPro" id="IPR001660">
    <property type="entry name" value="SAM"/>
</dbReference>
<dbReference type="CDD" id="cd00060">
    <property type="entry name" value="FHA"/>
    <property type="match status" value="2"/>
</dbReference>
<name>A0A813A3G6_9DINO</name>
<dbReference type="InterPro" id="IPR013761">
    <property type="entry name" value="SAM/pointed_sf"/>
</dbReference>
<feature type="compositionally biased region" description="Acidic residues" evidence="1">
    <location>
        <begin position="285"/>
        <end position="302"/>
    </location>
</feature>
<feature type="non-terminal residue" evidence="4">
    <location>
        <position position="973"/>
    </location>
</feature>
<feature type="non-terminal residue" evidence="4">
    <location>
        <position position="1"/>
    </location>
</feature>
<feature type="region of interest" description="Disordered" evidence="1">
    <location>
        <begin position="182"/>
        <end position="322"/>
    </location>
</feature>
<evidence type="ECO:0000313" key="4">
    <source>
        <dbReference type="EMBL" id="CAE7849622.1"/>
    </source>
</evidence>
<feature type="compositionally biased region" description="Basic and acidic residues" evidence="1">
    <location>
        <begin position="205"/>
        <end position="220"/>
    </location>
</feature>
<accession>A0A813A3G6</accession>
<organism evidence="4 5">
    <name type="scientific">Symbiodinium necroappetens</name>
    <dbReference type="NCBI Taxonomy" id="1628268"/>
    <lineage>
        <taxon>Eukaryota</taxon>
        <taxon>Sar</taxon>
        <taxon>Alveolata</taxon>
        <taxon>Dinophyceae</taxon>
        <taxon>Suessiales</taxon>
        <taxon>Symbiodiniaceae</taxon>
        <taxon>Symbiodinium</taxon>
    </lineage>
</organism>
<evidence type="ECO:0000313" key="5">
    <source>
        <dbReference type="Proteomes" id="UP000601435"/>
    </source>
</evidence>
<reference evidence="4" key="1">
    <citation type="submission" date="2021-02" db="EMBL/GenBank/DDBJ databases">
        <authorList>
            <person name="Dougan E. K."/>
            <person name="Rhodes N."/>
            <person name="Thang M."/>
            <person name="Chan C."/>
        </authorList>
    </citation>
    <scope>NUCLEOTIDE SEQUENCE</scope>
</reference>
<gene>
    <name evidence="4" type="primary">tir-1</name>
    <name evidence="4" type="ORF">SNEC2469_LOCUS26287</name>
</gene>
<dbReference type="OrthoDB" id="5855668at2759"/>
<dbReference type="PROSITE" id="PS50006">
    <property type="entry name" value="FHA_DOMAIN"/>
    <property type="match status" value="2"/>
</dbReference>
<dbReference type="AlphaFoldDB" id="A0A813A3G6"/>
<feature type="domain" description="FHA" evidence="2">
    <location>
        <begin position="709"/>
        <end position="755"/>
    </location>
</feature>
<feature type="region of interest" description="Disordered" evidence="1">
    <location>
        <begin position="1"/>
        <end position="79"/>
    </location>
</feature>
<proteinExistence type="predicted"/>
<feature type="region of interest" description="Disordered" evidence="1">
    <location>
        <begin position="902"/>
        <end position="973"/>
    </location>
</feature>
<dbReference type="Pfam" id="PF00536">
    <property type="entry name" value="SAM_1"/>
    <property type="match status" value="1"/>
</dbReference>
<dbReference type="EMBL" id="CAJNJA010053208">
    <property type="protein sequence ID" value="CAE7849622.1"/>
    <property type="molecule type" value="Genomic_DNA"/>
</dbReference>
<dbReference type="SMART" id="SM00240">
    <property type="entry name" value="FHA"/>
    <property type="match status" value="2"/>
</dbReference>